<feature type="domain" description="4Fe4S-binding SPASM" evidence="1">
    <location>
        <begin position="221"/>
        <end position="275"/>
    </location>
</feature>
<protein>
    <submittedName>
        <fullName evidence="2">Fe-S oxidoreductase</fullName>
    </submittedName>
</protein>
<dbReference type="InterPro" id="IPR013785">
    <property type="entry name" value="Aldolase_TIM"/>
</dbReference>
<dbReference type="EMBL" id="CP010835">
    <property type="protein sequence ID" value="AMM53112.1"/>
    <property type="molecule type" value="Genomic_DNA"/>
</dbReference>
<dbReference type="PANTHER" id="PTHR11228:SF34">
    <property type="entry name" value="TUNGSTEN-CONTAINING ALDEHYDE FERREDOXIN OXIDOREDUCTASE COFACTOR MODIFYING PROTEIN"/>
    <property type="match status" value="1"/>
</dbReference>
<dbReference type="PATRIC" id="fig|1609559.3.peg.70"/>
<dbReference type="Gene3D" id="3.20.20.70">
    <property type="entry name" value="Aldolase class I"/>
    <property type="match status" value="1"/>
</dbReference>
<dbReference type="GeneID" id="28490231"/>
<organism evidence="2">
    <name type="scientific">Pyrococcus kukulkanii</name>
    <dbReference type="NCBI Taxonomy" id="1609559"/>
    <lineage>
        <taxon>Archaea</taxon>
        <taxon>Methanobacteriati</taxon>
        <taxon>Methanobacteriota</taxon>
        <taxon>Thermococci</taxon>
        <taxon>Thermococcales</taxon>
        <taxon>Thermococcaceae</taxon>
        <taxon>Pyrococcus</taxon>
    </lineage>
</organism>
<name>A0A127B6W2_9EURY</name>
<dbReference type="InterPro" id="IPR058240">
    <property type="entry name" value="rSAM_sf"/>
</dbReference>
<dbReference type="SUPFAM" id="SSF102114">
    <property type="entry name" value="Radical SAM enzymes"/>
    <property type="match status" value="1"/>
</dbReference>
<dbReference type="AlphaFoldDB" id="A0A127B6W2"/>
<sequence>MEKAKVLTYEIPIGDARITTVSKPPWVASPHKGALERMILMIGQGKGVFSEPSFIPRSLGCIGNNRLVLYRDPIPLKKFKRVIDEFRSITKSGEIYITNYDDIEDAIELAEYAAFKGIETYVTIAVEDWDRVPEERKFKVIGEVLFNELSNVRNPNVDILLIMATYPQYKELLNKKLDFRGEVWVDILYPGSLRLMDFNPLELRKIINPTSIVYNNCMAGLIAITPEGFVIPCPLLRKFIVGDITRENLRSILRKQRLKKFWKLTKDAISPCKTCSLRYICHDCRALEYQATGDILGIEFCPL</sequence>
<reference evidence="2" key="1">
    <citation type="journal article" date="2016" name="Int. J. Syst. Evol. Microbiol.">
        <title>Pyrococcus kukulkanii sp. nov., a hyperthermophilic, piezophilic archaeon isolated from a deep-sea hydrothermal vent.</title>
        <authorList>
            <person name="Callac N."/>
            <person name="Oger P."/>
            <person name="Lesongeur F."/>
            <person name="Rattray J.E."/>
            <person name="Vannier P."/>
            <person name="Michoud G."/>
            <person name="Beauverger M."/>
            <person name="Gayet N."/>
            <person name="Rouxel O."/>
            <person name="Jebbar M."/>
            <person name="Godfroy A."/>
        </authorList>
    </citation>
    <scope>NUCLEOTIDE SEQUENCE [LARGE SCALE GENOMIC DNA]</scope>
    <source>
        <strain evidence="2">NCB100</strain>
    </source>
</reference>
<dbReference type="InterPro" id="IPR023885">
    <property type="entry name" value="4Fe4S-binding_SPASM_dom"/>
</dbReference>
<accession>A0A127B6W2</accession>
<dbReference type="Proteomes" id="UP000070587">
    <property type="component" value="Chromosome"/>
</dbReference>
<dbReference type="PANTHER" id="PTHR11228">
    <property type="entry name" value="RADICAL SAM DOMAIN PROTEIN"/>
    <property type="match status" value="1"/>
</dbReference>
<dbReference type="CDD" id="cd21109">
    <property type="entry name" value="SPASM"/>
    <property type="match status" value="1"/>
</dbReference>
<dbReference type="STRING" id="1609559.TQ32_00335"/>
<dbReference type="RefSeq" id="WP_068319964.1">
    <property type="nucleotide sequence ID" value="NZ_CP010835.1"/>
</dbReference>
<dbReference type="InterPro" id="IPR050377">
    <property type="entry name" value="Radical_SAM_PqqE_MftC-like"/>
</dbReference>
<evidence type="ECO:0000259" key="1">
    <source>
        <dbReference type="Pfam" id="PF13186"/>
    </source>
</evidence>
<gene>
    <name evidence="2" type="ORF">TQ32_00335</name>
</gene>
<dbReference type="NCBIfam" id="TIGR04085">
    <property type="entry name" value="rSAM_more_4Fe4S"/>
    <property type="match status" value="1"/>
</dbReference>
<dbReference type="OrthoDB" id="30736at2157"/>
<dbReference type="Pfam" id="PF13186">
    <property type="entry name" value="SPASM"/>
    <property type="match status" value="1"/>
</dbReference>
<evidence type="ECO:0000313" key="2">
    <source>
        <dbReference type="EMBL" id="AMM53112.1"/>
    </source>
</evidence>
<proteinExistence type="predicted"/>
<dbReference type="KEGG" id="pyc:TQ32_00335"/>